<feature type="transmembrane region" description="Helical" evidence="6">
    <location>
        <begin position="95"/>
        <end position="116"/>
    </location>
</feature>
<keyword evidence="9" id="KW-1185">Reference proteome</keyword>
<dbReference type="InterPro" id="IPR035906">
    <property type="entry name" value="MetI-like_sf"/>
</dbReference>
<sequence length="321" mass="36412">MNTIPTETSIRQRSAQTVRSRFWSDLWQQRFLYYMSVPFVLWVIIFSYIPIWGWLMAFQNYKPGRFILDQEWVGLSNFVQLFTDDQFYLVLRNTLVMSVMGLVVGFTLPIVFALLLNELKNQLFKRSIQTISYLPHFVSWVVVAGIATKMLSTDGGIVNQLLLGMNLVDQPIQFMAKGNLFWTIVTASDAWKETGWHTIIFLAAIAGIDPELYEAATVDGAGRLQRMWNITLPGIRSTFMVLLILSIGSLISIGFEKQFLLGNPIVAEYSQVLDLYALNYGIGMNRYSFGTAVGMFNSVVSVILVVTANGIYKKFTKESIL</sequence>
<evidence type="ECO:0000256" key="2">
    <source>
        <dbReference type="ARBA" id="ARBA00022448"/>
    </source>
</evidence>
<feature type="domain" description="ABC transmembrane type-1" evidence="7">
    <location>
        <begin position="91"/>
        <end position="308"/>
    </location>
</feature>
<feature type="transmembrane region" description="Helical" evidence="6">
    <location>
        <begin position="31"/>
        <end position="55"/>
    </location>
</feature>
<evidence type="ECO:0000259" key="7">
    <source>
        <dbReference type="PROSITE" id="PS50928"/>
    </source>
</evidence>
<evidence type="ECO:0000256" key="3">
    <source>
        <dbReference type="ARBA" id="ARBA00022692"/>
    </source>
</evidence>
<evidence type="ECO:0000256" key="1">
    <source>
        <dbReference type="ARBA" id="ARBA00004141"/>
    </source>
</evidence>
<dbReference type="Pfam" id="PF00528">
    <property type="entry name" value="BPD_transp_1"/>
    <property type="match status" value="1"/>
</dbReference>
<accession>A0ABT1YBK1</accession>
<dbReference type="Proteomes" id="UP001300012">
    <property type="component" value="Unassembled WGS sequence"/>
</dbReference>
<evidence type="ECO:0000313" key="8">
    <source>
        <dbReference type="EMBL" id="MCR8630574.1"/>
    </source>
</evidence>
<gene>
    <name evidence="8" type="ORF">NV381_05090</name>
</gene>
<comment type="caution">
    <text evidence="8">The sequence shown here is derived from an EMBL/GenBank/DDBJ whole genome shotgun (WGS) entry which is preliminary data.</text>
</comment>
<comment type="subcellular location">
    <subcellularLocation>
        <location evidence="6">Cell membrane</location>
        <topology evidence="6">Multi-pass membrane protein</topology>
    </subcellularLocation>
    <subcellularLocation>
        <location evidence="1">Membrane</location>
        <topology evidence="1">Multi-pass membrane protein</topology>
    </subcellularLocation>
</comment>
<dbReference type="EMBL" id="JANQBD010000003">
    <property type="protein sequence ID" value="MCR8630574.1"/>
    <property type="molecule type" value="Genomic_DNA"/>
</dbReference>
<dbReference type="PROSITE" id="PS50928">
    <property type="entry name" value="ABC_TM1"/>
    <property type="match status" value="1"/>
</dbReference>
<keyword evidence="5 6" id="KW-0472">Membrane</keyword>
<feature type="transmembrane region" description="Helical" evidence="6">
    <location>
        <begin position="287"/>
        <end position="312"/>
    </location>
</feature>
<keyword evidence="3 6" id="KW-0812">Transmembrane</keyword>
<reference evidence="8 9" key="1">
    <citation type="submission" date="2022-08" db="EMBL/GenBank/DDBJ databases">
        <title>Paenibacillus endoradicis sp. nov., Paenibacillus radicibacter sp. nov and Paenibacillus pararadicis sp. nov., three cold-adapted plant growth-promoting bacteria isolated from root of Larix gmelinii in Great Khingan.</title>
        <authorList>
            <person name="Xue H."/>
        </authorList>
    </citation>
    <scope>NUCLEOTIDE SEQUENCE [LARGE SCALE GENOMIC DNA]</scope>
    <source>
        <strain evidence="8 9">N5-1-1-5</strain>
    </source>
</reference>
<protein>
    <submittedName>
        <fullName evidence="8">ABC transporter permease subunit</fullName>
    </submittedName>
</protein>
<evidence type="ECO:0000256" key="6">
    <source>
        <dbReference type="RuleBase" id="RU363032"/>
    </source>
</evidence>
<proteinExistence type="inferred from homology"/>
<evidence type="ECO:0000256" key="5">
    <source>
        <dbReference type="ARBA" id="ARBA00023136"/>
    </source>
</evidence>
<name>A0ABT1YBK1_9BACL</name>
<organism evidence="8 9">
    <name type="scientific">Paenibacillus radicis</name>
    <name type="common">ex Xue et al. 2023</name>
    <dbReference type="NCBI Taxonomy" id="2972489"/>
    <lineage>
        <taxon>Bacteria</taxon>
        <taxon>Bacillati</taxon>
        <taxon>Bacillota</taxon>
        <taxon>Bacilli</taxon>
        <taxon>Bacillales</taxon>
        <taxon>Paenibacillaceae</taxon>
        <taxon>Paenibacillus</taxon>
    </lineage>
</organism>
<keyword evidence="4 6" id="KW-1133">Transmembrane helix</keyword>
<comment type="similarity">
    <text evidence="6">Belongs to the binding-protein-dependent transport system permease family.</text>
</comment>
<dbReference type="PANTHER" id="PTHR43496:SF1">
    <property type="entry name" value="POLYGALACTURONAN_RHAMNOGALACTURONAN TRANSPORT SYSTEM PERMEASE PROTEIN YTEP"/>
    <property type="match status" value="1"/>
</dbReference>
<dbReference type="InterPro" id="IPR000515">
    <property type="entry name" value="MetI-like"/>
</dbReference>
<dbReference type="SUPFAM" id="SSF161098">
    <property type="entry name" value="MetI-like"/>
    <property type="match status" value="1"/>
</dbReference>
<dbReference type="CDD" id="cd06261">
    <property type="entry name" value="TM_PBP2"/>
    <property type="match status" value="1"/>
</dbReference>
<feature type="transmembrane region" description="Helical" evidence="6">
    <location>
        <begin position="234"/>
        <end position="255"/>
    </location>
</feature>
<evidence type="ECO:0000313" key="9">
    <source>
        <dbReference type="Proteomes" id="UP001300012"/>
    </source>
</evidence>
<evidence type="ECO:0000256" key="4">
    <source>
        <dbReference type="ARBA" id="ARBA00022989"/>
    </source>
</evidence>
<dbReference type="PANTHER" id="PTHR43496">
    <property type="entry name" value="PROTEIN LPLB"/>
    <property type="match status" value="1"/>
</dbReference>
<keyword evidence="2 6" id="KW-0813">Transport</keyword>
<dbReference type="Gene3D" id="1.10.3720.10">
    <property type="entry name" value="MetI-like"/>
    <property type="match status" value="1"/>
</dbReference>
<dbReference type="RefSeq" id="WP_258212193.1">
    <property type="nucleotide sequence ID" value="NZ_JANQBD010000003.1"/>
</dbReference>